<proteinExistence type="predicted"/>
<feature type="transmembrane region" description="Helical" evidence="1">
    <location>
        <begin position="12"/>
        <end position="32"/>
    </location>
</feature>
<dbReference type="InterPro" id="IPR027471">
    <property type="entry name" value="YbeD-like_sf"/>
</dbReference>
<evidence type="ECO:0000313" key="2">
    <source>
        <dbReference type="EMBL" id="CAJ1372270.1"/>
    </source>
</evidence>
<comment type="caution">
    <text evidence="2">The sequence shown here is derived from an EMBL/GenBank/DDBJ whole genome shotgun (WGS) entry which is preliminary data.</text>
</comment>
<dbReference type="Proteomes" id="UP001178507">
    <property type="component" value="Unassembled WGS sequence"/>
</dbReference>
<sequence>MVEASSLRRCVRASLAGVMVMVMQSYLFCLLGEHGASRLQGMARRDSLHERSEVSRVVRQENDPDSGVSRYNFEEYRGIYKRLISDESWPRVMRIVVVGPRGDGFRQDVQDAVIKVLGWDPITVTVDERTRWQSMRLDIRFINPDDFCALHSYLQTIDGIQSVL</sequence>
<evidence type="ECO:0000256" key="1">
    <source>
        <dbReference type="SAM" id="Phobius"/>
    </source>
</evidence>
<reference evidence="2" key="1">
    <citation type="submission" date="2023-08" db="EMBL/GenBank/DDBJ databases">
        <authorList>
            <person name="Chen Y."/>
            <person name="Shah S."/>
            <person name="Dougan E. K."/>
            <person name="Thang M."/>
            <person name="Chan C."/>
        </authorList>
    </citation>
    <scope>NUCLEOTIDE SEQUENCE</scope>
</reference>
<gene>
    <name evidence="2" type="ORF">EVOR1521_LOCUS2388</name>
</gene>
<dbReference type="AlphaFoldDB" id="A0AA36MLA1"/>
<organism evidence="2 3">
    <name type="scientific">Effrenium voratum</name>
    <dbReference type="NCBI Taxonomy" id="2562239"/>
    <lineage>
        <taxon>Eukaryota</taxon>
        <taxon>Sar</taxon>
        <taxon>Alveolata</taxon>
        <taxon>Dinophyceae</taxon>
        <taxon>Suessiales</taxon>
        <taxon>Symbiodiniaceae</taxon>
        <taxon>Effrenium</taxon>
    </lineage>
</organism>
<protein>
    <submittedName>
        <fullName evidence="2">Uncharacterized protein</fullName>
    </submittedName>
</protein>
<accession>A0AA36MLA1</accession>
<keyword evidence="1" id="KW-0472">Membrane</keyword>
<keyword evidence="1" id="KW-0812">Transmembrane</keyword>
<keyword evidence="1" id="KW-1133">Transmembrane helix</keyword>
<evidence type="ECO:0000313" key="3">
    <source>
        <dbReference type="Proteomes" id="UP001178507"/>
    </source>
</evidence>
<name>A0AA36MLA1_9DINO</name>
<dbReference type="EMBL" id="CAUJNA010000125">
    <property type="protein sequence ID" value="CAJ1372270.1"/>
    <property type="molecule type" value="Genomic_DNA"/>
</dbReference>
<dbReference type="SUPFAM" id="SSF117991">
    <property type="entry name" value="YbeD/HP0495-like"/>
    <property type="match status" value="1"/>
</dbReference>
<keyword evidence="3" id="KW-1185">Reference proteome</keyword>